<keyword evidence="1" id="KW-0472">Membrane</keyword>
<organism evidence="2 3">
    <name type="scientific">Sphingomonas zeae</name>
    <dbReference type="NCBI Taxonomy" id="1646122"/>
    <lineage>
        <taxon>Bacteria</taxon>
        <taxon>Pseudomonadati</taxon>
        <taxon>Pseudomonadota</taxon>
        <taxon>Alphaproteobacteria</taxon>
        <taxon>Sphingomonadales</taxon>
        <taxon>Sphingomonadaceae</taxon>
        <taxon>Sphingomonas</taxon>
    </lineage>
</organism>
<keyword evidence="1" id="KW-1133">Transmembrane helix</keyword>
<dbReference type="Proteomes" id="UP000536441">
    <property type="component" value="Unassembled WGS sequence"/>
</dbReference>
<gene>
    <name evidence="2" type="ORF">HP438_12625</name>
</gene>
<keyword evidence="1" id="KW-0812">Transmembrane</keyword>
<proteinExistence type="predicted"/>
<dbReference type="EMBL" id="JABMCH010000065">
    <property type="protein sequence ID" value="NUU47814.1"/>
    <property type="molecule type" value="Genomic_DNA"/>
</dbReference>
<dbReference type="AlphaFoldDB" id="A0A7Y6B5L6"/>
<feature type="transmembrane region" description="Helical" evidence="1">
    <location>
        <begin position="70"/>
        <end position="97"/>
    </location>
</feature>
<accession>A0A7Y6B5L6</accession>
<feature type="transmembrane region" description="Helical" evidence="1">
    <location>
        <begin position="36"/>
        <end position="58"/>
    </location>
</feature>
<protein>
    <submittedName>
        <fullName evidence="2">Uncharacterized protein</fullName>
    </submittedName>
</protein>
<evidence type="ECO:0000313" key="2">
    <source>
        <dbReference type="EMBL" id="NUU47814.1"/>
    </source>
</evidence>
<name>A0A7Y6B5L6_9SPHN</name>
<evidence type="ECO:0000313" key="3">
    <source>
        <dbReference type="Proteomes" id="UP000536441"/>
    </source>
</evidence>
<comment type="caution">
    <text evidence="2">The sequence shown here is derived from an EMBL/GenBank/DDBJ whole genome shotgun (WGS) entry which is preliminary data.</text>
</comment>
<dbReference type="RefSeq" id="WP_175312409.1">
    <property type="nucleotide sequence ID" value="NZ_CBCRYR010000012.1"/>
</dbReference>
<reference evidence="2 3" key="1">
    <citation type="submission" date="2020-05" db="EMBL/GenBank/DDBJ databases">
        <title>Genome Sequencing of Type Strains.</title>
        <authorList>
            <person name="Lemaire J.F."/>
            <person name="Inderbitzin P."/>
            <person name="Gregorio O.A."/>
            <person name="Collins S.B."/>
            <person name="Wespe N."/>
            <person name="Knight-Connoni V."/>
        </authorList>
    </citation>
    <scope>NUCLEOTIDE SEQUENCE [LARGE SCALE GENOMIC DNA]</scope>
    <source>
        <strain evidence="2 3">DSM 100049</strain>
    </source>
</reference>
<evidence type="ECO:0000256" key="1">
    <source>
        <dbReference type="SAM" id="Phobius"/>
    </source>
</evidence>
<sequence length="102" mass="10938">MRLGARAWTALAVPPVTWFVFEQGLSAVLHSDCGRSGLGVAWGAASLAVCLGALWFGWPYRTRRSSLSNVWLARSAMLVAGFFALAIGFQTLAVLWVPPCVA</sequence>
<keyword evidence="3" id="KW-1185">Reference proteome</keyword>